<evidence type="ECO:0000313" key="3">
    <source>
        <dbReference type="Proteomes" id="UP000434639"/>
    </source>
</evidence>
<protein>
    <submittedName>
        <fullName evidence="2">DUF2254 domain-containing protein</fullName>
    </submittedName>
</protein>
<proteinExistence type="predicted"/>
<comment type="caution">
    <text evidence="2">The sequence shown here is derived from an EMBL/GenBank/DDBJ whole genome shotgun (WGS) entry which is preliminary data.</text>
</comment>
<organism evidence="2 3">
    <name type="scientific">Metabacillus mangrovi</name>
    <dbReference type="NCBI Taxonomy" id="1491830"/>
    <lineage>
        <taxon>Bacteria</taxon>
        <taxon>Bacillati</taxon>
        <taxon>Bacillota</taxon>
        <taxon>Bacilli</taxon>
        <taxon>Bacillales</taxon>
        <taxon>Bacillaceae</taxon>
        <taxon>Metabacillus</taxon>
    </lineage>
</organism>
<dbReference type="Pfam" id="PF10011">
    <property type="entry name" value="DUF2254"/>
    <property type="match status" value="1"/>
</dbReference>
<keyword evidence="1" id="KW-0812">Transmembrane</keyword>
<feature type="transmembrane region" description="Helical" evidence="1">
    <location>
        <begin position="27"/>
        <end position="48"/>
    </location>
</feature>
<dbReference type="InterPro" id="IPR018723">
    <property type="entry name" value="DUF2254_membrane"/>
</dbReference>
<reference evidence="2 3" key="1">
    <citation type="journal article" date="2017" name="Int. J. Syst. Evol. Microbiol.">
        <title>Bacillus mangrovi sp. nov., isolated from a sediment sample from a mangrove forest.</title>
        <authorList>
            <person name="Gupta V."/>
            <person name="Singh P.K."/>
            <person name="Korpole S."/>
            <person name="Tanuku N.R.S."/>
            <person name="Pinnaka A.K."/>
        </authorList>
    </citation>
    <scope>NUCLEOTIDE SEQUENCE [LARGE SCALE GENOMIC DNA]</scope>
    <source>
        <strain evidence="2 3">KCTC 33872</strain>
    </source>
</reference>
<feature type="transmembrane region" description="Helical" evidence="1">
    <location>
        <begin position="119"/>
        <end position="137"/>
    </location>
</feature>
<evidence type="ECO:0000256" key="1">
    <source>
        <dbReference type="SAM" id="Phobius"/>
    </source>
</evidence>
<keyword evidence="3" id="KW-1185">Reference proteome</keyword>
<evidence type="ECO:0000313" key="2">
    <source>
        <dbReference type="EMBL" id="MTH55437.1"/>
    </source>
</evidence>
<dbReference type="OrthoDB" id="2955631at2"/>
<keyword evidence="1" id="KW-0472">Membrane</keyword>
<dbReference type="AlphaFoldDB" id="A0A7X2V629"/>
<dbReference type="Proteomes" id="UP000434639">
    <property type="component" value="Unassembled WGS sequence"/>
</dbReference>
<feature type="transmembrane region" description="Helical" evidence="1">
    <location>
        <begin position="143"/>
        <end position="167"/>
    </location>
</feature>
<feature type="transmembrane region" description="Helical" evidence="1">
    <location>
        <begin position="68"/>
        <end position="98"/>
    </location>
</feature>
<sequence>MSIFSKWSLQLKSLTKRQFINELRSQIWFAPLIYCVYAAVLAGATLYLDFSQHAGARVPAFLSVSFELTNTLISTIAPAVLTLTTFTFNLILVSFTSMAGQYSPRILKNFIASKASQRILGIFIGSFLYTMIVFLASSSKDSISYFAIPYTVAFLVCLSAGTFVYFINHAVRWLQVNHMAESMKKDSTATILNSLETDLEPYRTIEAIKLEQQIPEEDGFCLHAEKSGYIQIVNYEKILKLASEKELIVRMVYDVGEFILKGNPLFCLYRIKDKSINEEDFHHCVLIGEAETDVQDIHFNIMKFVEMAIRSLGNDDIKTATIAIHQISDLLRTICRVTQFSPYLSDDGENLRVIMKQRNFEDYLYDSYSAIRHYSRDNITMTIEIVKALRNLASSIEDCHETSIWHFATFIVKGFEERYLFERDVEYLLTPLKQLSTIAGKEKEFAEIEQRMELYAS</sequence>
<dbReference type="EMBL" id="WMIB01000029">
    <property type="protein sequence ID" value="MTH55437.1"/>
    <property type="molecule type" value="Genomic_DNA"/>
</dbReference>
<gene>
    <name evidence="2" type="ORF">GKZ89_18765</name>
</gene>
<accession>A0A7X2V629</accession>
<name>A0A7X2V629_9BACI</name>
<dbReference type="RefSeq" id="WP_155113934.1">
    <property type="nucleotide sequence ID" value="NZ_WMIB01000029.1"/>
</dbReference>
<keyword evidence="1" id="KW-1133">Transmembrane helix</keyword>